<dbReference type="PANTHER" id="PTHR30563:SF0">
    <property type="entry name" value="DNA RECOMBINATION PROTEIN RMUC"/>
    <property type="match status" value="1"/>
</dbReference>
<name>A0A0S3QSC2_THET7</name>
<organism evidence="6 7">
    <name type="scientific">Thermosulfidibacter takaii (strain DSM 17441 / JCM 13301 / NBRC 103674 / ABI70S6)</name>
    <dbReference type="NCBI Taxonomy" id="1298851"/>
    <lineage>
        <taxon>Bacteria</taxon>
        <taxon>Pseudomonadati</taxon>
        <taxon>Thermosulfidibacterota</taxon>
        <taxon>Thermosulfidibacteria</taxon>
        <taxon>Thermosulfidibacterales</taxon>
        <taxon>Thermosulfidibacteraceae</taxon>
    </lineage>
</organism>
<protein>
    <submittedName>
        <fullName evidence="6">DNA recombination protein RmuC</fullName>
    </submittedName>
</protein>
<keyword evidence="4" id="KW-0233">DNA recombination</keyword>
<dbReference type="Pfam" id="PF02646">
    <property type="entry name" value="RmuC"/>
    <property type="match status" value="1"/>
</dbReference>
<evidence type="ECO:0000256" key="1">
    <source>
        <dbReference type="ARBA" id="ARBA00003416"/>
    </source>
</evidence>
<comment type="similarity">
    <text evidence="2">Belongs to the RmuC family.</text>
</comment>
<dbReference type="GO" id="GO:0006310">
    <property type="term" value="P:DNA recombination"/>
    <property type="evidence" value="ECO:0007669"/>
    <property type="project" value="UniProtKB-KW"/>
</dbReference>
<comment type="function">
    <text evidence="1">Involved in DNA recombination.</text>
</comment>
<dbReference type="AlphaFoldDB" id="A0A0S3QSC2"/>
<dbReference type="PATRIC" id="fig|1298851.3.peg.388"/>
<dbReference type="Gene3D" id="1.10.287.1490">
    <property type="match status" value="1"/>
</dbReference>
<feature type="coiled-coil region" evidence="5">
    <location>
        <begin position="35"/>
        <end position="69"/>
    </location>
</feature>
<dbReference type="InterPro" id="IPR003798">
    <property type="entry name" value="DNA_recombination_RmuC"/>
</dbReference>
<reference evidence="7" key="1">
    <citation type="journal article" date="2018" name="Science">
        <title>A primordial and reversible TCA cycle in a facultatively chemolithoautotrophic thermophile.</title>
        <authorList>
            <person name="Nunoura T."/>
            <person name="Chikaraishi Y."/>
            <person name="Izaki R."/>
            <person name="Suwa T."/>
            <person name="Sato T."/>
            <person name="Harada T."/>
            <person name="Mori K."/>
            <person name="Kato Y."/>
            <person name="Miyazaki M."/>
            <person name="Shimamura S."/>
            <person name="Yanagawa K."/>
            <person name="Shuto A."/>
            <person name="Ohkouchi N."/>
            <person name="Fujita N."/>
            <person name="Takaki Y."/>
            <person name="Atomi H."/>
            <person name="Takai K."/>
        </authorList>
    </citation>
    <scope>NUCLEOTIDE SEQUENCE [LARGE SCALE GENOMIC DNA]</scope>
    <source>
        <strain evidence="7">DSM 17441 / JCM 13301 / NBRC 103674 / ABI70S6</strain>
    </source>
</reference>
<evidence type="ECO:0000256" key="2">
    <source>
        <dbReference type="ARBA" id="ARBA00009840"/>
    </source>
</evidence>
<evidence type="ECO:0000256" key="3">
    <source>
        <dbReference type="ARBA" id="ARBA00023054"/>
    </source>
</evidence>
<evidence type="ECO:0000313" key="7">
    <source>
        <dbReference type="Proteomes" id="UP000063234"/>
    </source>
</evidence>
<evidence type="ECO:0000313" key="6">
    <source>
        <dbReference type="EMBL" id="BAT71185.1"/>
    </source>
</evidence>
<evidence type="ECO:0000256" key="4">
    <source>
        <dbReference type="ARBA" id="ARBA00023172"/>
    </source>
</evidence>
<accession>A0A0S3QSC2</accession>
<dbReference type="KEGG" id="ttk:TST_0377"/>
<dbReference type="OrthoDB" id="370725at2"/>
<dbReference type="RefSeq" id="WP_068549106.1">
    <property type="nucleotide sequence ID" value="NZ_AP013035.1"/>
</dbReference>
<dbReference type="STRING" id="1298851.TST_0377"/>
<gene>
    <name evidence="6" type="primary">rmuC</name>
    <name evidence="6" type="ORF">TST_0377</name>
</gene>
<feature type="coiled-coil region" evidence="5">
    <location>
        <begin position="97"/>
        <end position="174"/>
    </location>
</feature>
<keyword evidence="3 5" id="KW-0175">Coiled coil</keyword>
<evidence type="ECO:0000256" key="5">
    <source>
        <dbReference type="SAM" id="Coils"/>
    </source>
</evidence>
<sequence length="424" mass="47994">MYVWLAVALLAGSALGFLVARVLVSRKIGYLEAERSTLNNRVTELEASLNAEKEARIRAETQLSELKRTEEAMLNAFKAMSMEVMDRTYQGFLEKANETFKRVLAEAKGDLTEKEKNIESLVMPMKELLDKLNSKLSEIEKEREGAFRSLASQISELSRRSEDLRKETERLYSALRRPQVRGKWGELTLKNAVELAGLSEHCDFQEQVYIETRSGSVRPDMVIRLPGGRFIAVDAKVPVDHFFDALESDSEKGKREALQKHAASMRSHLKSLSNKVYWKELGRSPDFMVMFIPADSFLSAALEVDRSLMEDALKEGIVIATPTLLVALLKVVALTWREFTLTQEMKEIAQLGKELFRRASTFVDNMSKLGKNLSSAVDAYNKAVGSWEGRFVPHLRKFAQFDASGDLKHLQPVERAVRELRKDG</sequence>
<dbReference type="Proteomes" id="UP000063234">
    <property type="component" value="Chromosome"/>
</dbReference>
<keyword evidence="7" id="KW-1185">Reference proteome</keyword>
<dbReference type="PANTHER" id="PTHR30563">
    <property type="entry name" value="DNA RECOMBINATION PROTEIN RMUC"/>
    <property type="match status" value="1"/>
</dbReference>
<dbReference type="EMBL" id="AP013035">
    <property type="protein sequence ID" value="BAT71185.1"/>
    <property type="molecule type" value="Genomic_DNA"/>
</dbReference>
<proteinExistence type="inferred from homology"/>